<feature type="compositionally biased region" description="Basic and acidic residues" evidence="3">
    <location>
        <begin position="1652"/>
        <end position="1669"/>
    </location>
</feature>
<dbReference type="EMBL" id="JACBYW010000001">
    <property type="protein sequence ID" value="NYH77155.1"/>
    <property type="molecule type" value="Genomic_DNA"/>
</dbReference>
<dbReference type="GO" id="GO:0005524">
    <property type="term" value="F:ATP binding"/>
    <property type="evidence" value="ECO:0007669"/>
    <property type="project" value="UniProtKB-KW"/>
</dbReference>
<evidence type="ECO:0000256" key="1">
    <source>
        <dbReference type="ARBA" id="ARBA00022741"/>
    </source>
</evidence>
<keyword evidence="6" id="KW-1185">Reference proteome</keyword>
<proteinExistence type="predicted"/>
<dbReference type="Pfam" id="PF13604">
    <property type="entry name" value="AAA_30"/>
    <property type="match status" value="1"/>
</dbReference>
<dbReference type="InterPro" id="IPR014862">
    <property type="entry name" value="TrwC"/>
</dbReference>
<feature type="compositionally biased region" description="Acidic residues" evidence="3">
    <location>
        <begin position="1682"/>
        <end position="1691"/>
    </location>
</feature>
<reference evidence="5 6" key="1">
    <citation type="submission" date="2020-07" db="EMBL/GenBank/DDBJ databases">
        <title>Genomic Encyclopedia of Type Strains, Phase III (KMG-III): the genomes of soil and plant-associated and newly described type strains.</title>
        <authorList>
            <person name="Whitman W."/>
        </authorList>
    </citation>
    <scope>NUCLEOTIDE SEQUENCE [LARGE SCALE GENOMIC DNA]</scope>
    <source>
        <strain evidence="5 6">CECT 8576</strain>
    </source>
</reference>
<sequence>MIAVRKLSPSGHEYLTGSVACGDRDLEPGEALFDYYTAHGYPAGEWFGSGAVALGVSGEVTAAQMNALFGEGRHPNADRIEAERIAEGASKDDALAETKLGYRFRQHSGADELRRKVAEAYKAYNREHGRPVDAAIDQETRTRIRQGVQKQAYAEAHDGQHPDDAELHRWLAEQKREQKDATAGYELVLAPPKSVSVVWALSDDNTRELIAELHRQAVRDTLSWFENNAAFTRKGDGGYAQHDSRGITAALFEHWDSRAGDPHLHTHVPISAKVQGPDGKWTSLDGRTVLAASVTTSEHYNSRLRDLFREHGASWSERPQGGFDLKRPVWELDGVPDDLLAGFSQRASDVEADRAARIVDFRREHGREPGPKDMLEISRRAQYGTREAKQVPRSLSEHVQRWRVQAEEMVEESTLGAALSRRVFPGGGEHVAEVDVSELAARTLATVSDHYSHFNTWNIEAEVHRQTAHLRVEDGSREQLVDRVVEAVLADPDTVSLQPPPAVEEPSELRRASGESVFVEHNAQRYTTHRTLREESALATWGRRRDGVRISDETVQRALGRARLNAGQQRAVSGFATSGRRVQLLHAPAGAGKTTAMRVFADAWRAEAGEVYAFGPSARAAQELGRSLRARPHTLHQVTTAIRLGTADKVFPFTRGDVLVIDEAAMAGTHTLHDVVRYALNRGADVRLVGDDKQLAAVEAGGAVRWFAHTNGALHLREVVRFADQQQAAASLKLHSGDPSGLDYYFEQGWVREGSRETMREAAHRAWRGDLDVGRPSLLIVPANEDVVALNRQARELRLQRGDVDGDRAVRLHDGTAAGKGDLVVTRRNDRLKTLFGGKDFVKNGDTWQVQTVRRSGALKVLHQASGGSIVLPTDYVAENVELAYATTVNRSQGMSVTGGSSHSLVPQGLSREQLYTQSTRAEHDNRLYVETVQHTIDSHRETPPERTARGVLEAALQRSSAETSATEQLRACLGKAESLRTLVGHHDYVAHLGAEERIESVLTEHIPRLLDLPAMPALRQTVRTAEDFGWQAEHLVPAALAQSSLDGADDPAAMLQWRLEQRLLNEQPPPRSADPTMAQINRWRGIVEVHAANADVEEPSWMPVWRRAAAATADGLDAEAALDTTAVQLSRRPSNDPVPACDYAADVLAAALDEQRADGAGWQPALPWMARPDFTGLSREVTDYARQLNTAVEHRHRELREQVIADPPRWTTALGPRPQDPAAAEDWDHLVGLAAAYRETYSITTDDPAHPLGEQPGSQGLRAHAWHELINQWNPAELRSAVELGGDSTTKLDPVERIRAEFDADELSIAVAGTDTADTALRTEDSLAVLTERHQRLTDTLFDTATQHALVEHAPTALDQPAEPALRTVLRRAQRDGWDAERLVETTAAQGDLDAVADPAAVLARRIESHIADRHPPARVTEPDEEQIRRWQILTTYAAPDLTVTDPAWQLVWRHAAAGAADGLDADAAVSTAAEQLTYRADDDPTEAHRYAAQLVVDQLDEQREQNAVDVPVLPWLANPHHTVRAADPELAEQLEQVTEAAHARLAELCEQVSAEPPDWTSGLGPRPDEPVAAEHWDELAGLAAAYRETYNIRSTDPDTPLGPEPGGQNAKAEAWRVITDAWRQPVSIPNDNDHPDDTLARLEALREAVLDSSEASHHEQLKWRADDRDDESSDEHYRYDDDEGLDQDNDLQSGLGL</sequence>
<dbReference type="InterPro" id="IPR050534">
    <property type="entry name" value="Coronavir_polyprotein_1ab"/>
</dbReference>
<keyword evidence="2" id="KW-0067">ATP-binding</keyword>
<dbReference type="Pfam" id="PF08751">
    <property type="entry name" value="TrwC"/>
    <property type="match status" value="1"/>
</dbReference>
<dbReference type="Gene3D" id="3.40.50.300">
    <property type="entry name" value="P-loop containing nucleotide triphosphate hydrolases"/>
    <property type="match status" value="2"/>
</dbReference>
<comment type="caution">
    <text evidence="5">The sequence shown here is derived from an EMBL/GenBank/DDBJ whole genome shotgun (WGS) entry which is preliminary data.</text>
</comment>
<dbReference type="Gene3D" id="2.30.30.940">
    <property type="match status" value="1"/>
</dbReference>
<dbReference type="PANTHER" id="PTHR43788">
    <property type="entry name" value="DNA2/NAM7 HELICASE FAMILY MEMBER"/>
    <property type="match status" value="1"/>
</dbReference>
<dbReference type="GO" id="GO:0003678">
    <property type="term" value="F:DNA helicase activity"/>
    <property type="evidence" value="ECO:0007669"/>
    <property type="project" value="UniProtKB-ARBA"/>
</dbReference>
<name>A0A852YW91_9ACTN</name>
<organism evidence="5 6">
    <name type="scientific">Actinopolyspora biskrensis</name>
    <dbReference type="NCBI Taxonomy" id="1470178"/>
    <lineage>
        <taxon>Bacteria</taxon>
        <taxon>Bacillati</taxon>
        <taxon>Actinomycetota</taxon>
        <taxon>Actinomycetes</taxon>
        <taxon>Actinopolysporales</taxon>
        <taxon>Actinopolysporaceae</taxon>
        <taxon>Actinopolyspora</taxon>
    </lineage>
</organism>
<evidence type="ECO:0000256" key="3">
    <source>
        <dbReference type="SAM" id="MobiDB-lite"/>
    </source>
</evidence>
<evidence type="ECO:0000259" key="4">
    <source>
        <dbReference type="Pfam" id="PF08751"/>
    </source>
</evidence>
<accession>A0A852YW91</accession>
<dbReference type="PANTHER" id="PTHR43788:SF6">
    <property type="entry name" value="DNA HELICASE B"/>
    <property type="match status" value="1"/>
</dbReference>
<dbReference type="InterPro" id="IPR027417">
    <property type="entry name" value="P-loop_NTPase"/>
</dbReference>
<dbReference type="RefSeq" id="WP_179533747.1">
    <property type="nucleotide sequence ID" value="NZ_JACBYW010000001.1"/>
</dbReference>
<feature type="domain" description="TrwC relaxase" evidence="4">
    <location>
        <begin position="11"/>
        <end position="409"/>
    </location>
</feature>
<feature type="region of interest" description="Disordered" evidence="3">
    <location>
        <begin position="1652"/>
        <end position="1699"/>
    </location>
</feature>
<keyword evidence="1" id="KW-0547">Nucleotide-binding</keyword>
<evidence type="ECO:0000256" key="2">
    <source>
        <dbReference type="ARBA" id="ARBA00022840"/>
    </source>
</evidence>
<dbReference type="Proteomes" id="UP000548304">
    <property type="component" value="Unassembled WGS sequence"/>
</dbReference>
<evidence type="ECO:0000313" key="5">
    <source>
        <dbReference type="EMBL" id="NYH77155.1"/>
    </source>
</evidence>
<gene>
    <name evidence="5" type="ORF">FHR84_000469</name>
</gene>
<dbReference type="SUPFAM" id="SSF55464">
    <property type="entry name" value="Origin of replication-binding domain, RBD-like"/>
    <property type="match status" value="1"/>
</dbReference>
<dbReference type="NCBIfam" id="NF041492">
    <property type="entry name" value="MobF"/>
    <property type="match status" value="1"/>
</dbReference>
<evidence type="ECO:0000313" key="6">
    <source>
        <dbReference type="Proteomes" id="UP000548304"/>
    </source>
</evidence>
<protein>
    <submittedName>
        <fullName evidence="5">Conjugative relaxase-like TrwC/TraI family protein</fullName>
    </submittedName>
</protein>
<dbReference type="SUPFAM" id="SSF52540">
    <property type="entry name" value="P-loop containing nucleoside triphosphate hydrolases"/>
    <property type="match status" value="2"/>
</dbReference>